<comment type="catalytic activity">
    <reaction evidence="36">
        <text>(2E)-octenoyl-[ACP] + NADPH + H(+) = octanoyl-[ACP] + NADP(+)</text>
        <dbReference type="Rhea" id="RHEA:41848"/>
        <dbReference type="Rhea" id="RHEA-COMP:9635"/>
        <dbReference type="Rhea" id="RHEA-COMP:9636"/>
        <dbReference type="ChEBI" id="CHEBI:15378"/>
        <dbReference type="ChEBI" id="CHEBI:57783"/>
        <dbReference type="ChEBI" id="CHEBI:58349"/>
        <dbReference type="ChEBI" id="CHEBI:78462"/>
        <dbReference type="ChEBI" id="CHEBI:78463"/>
    </reaction>
    <physiologicalReaction direction="left-to-right" evidence="36">
        <dbReference type="Rhea" id="RHEA:41849"/>
    </physiologicalReaction>
</comment>
<evidence type="ECO:0000256" key="42">
    <source>
        <dbReference type="ARBA" id="ARBA00048704"/>
    </source>
</evidence>
<dbReference type="Gene3D" id="3.30.60.20">
    <property type="match status" value="1"/>
</dbReference>
<evidence type="ECO:0000256" key="22">
    <source>
        <dbReference type="ARBA" id="ARBA00047394"/>
    </source>
</evidence>
<evidence type="ECO:0000256" key="17">
    <source>
        <dbReference type="ARBA" id="ARBA00023399"/>
    </source>
</evidence>
<dbReference type="Pfam" id="PF08659">
    <property type="entry name" value="KR"/>
    <property type="match status" value="1"/>
</dbReference>
<evidence type="ECO:0000256" key="21">
    <source>
        <dbReference type="ARBA" id="ARBA00047300"/>
    </source>
</evidence>
<keyword evidence="9" id="KW-0007">Acetylation</keyword>
<evidence type="ECO:0000256" key="10">
    <source>
        <dbReference type="ARBA" id="ARBA00023268"/>
    </source>
</evidence>
<dbReference type="InterPro" id="IPR016039">
    <property type="entry name" value="Thiolase-like"/>
</dbReference>
<comment type="pathway">
    <text evidence="1">Lipid metabolism.</text>
</comment>
<comment type="catalytic activity">
    <reaction evidence="30">
        <text>L-threonyl-[protein] + ATP = O-phospho-L-threonyl-[protein] + ADP + H(+)</text>
        <dbReference type="Rhea" id="RHEA:46608"/>
        <dbReference type="Rhea" id="RHEA-COMP:11060"/>
        <dbReference type="Rhea" id="RHEA-COMP:11605"/>
        <dbReference type="ChEBI" id="CHEBI:15378"/>
        <dbReference type="ChEBI" id="CHEBI:30013"/>
        <dbReference type="ChEBI" id="CHEBI:30616"/>
        <dbReference type="ChEBI" id="CHEBI:61977"/>
        <dbReference type="ChEBI" id="CHEBI:456216"/>
        <dbReference type="EC" id="2.7.11.1"/>
    </reaction>
</comment>
<comment type="function">
    <text evidence="20">Fatty acid synthetase is a multifunctional enzyme that catalyzes the de novo biosynthesis of long-chain saturated fatty acids starting from acetyl-CoA and malonyl-CoA in the presence of NADPH. This multifunctional protein contains 7 catalytic activities and a site for the binding of the prosthetic group 4'-phosphopantetheine of the acyl carrier protein ([ACP]) domain.</text>
</comment>
<dbReference type="InterPro" id="IPR036736">
    <property type="entry name" value="ACP-like_sf"/>
</dbReference>
<comment type="catalytic activity">
    <reaction evidence="35">
        <text>tetradecanoyl-[ACP] + H2O = tetradecanoate + holo-[ACP] + H(+)</text>
        <dbReference type="Rhea" id="RHEA:30123"/>
        <dbReference type="Rhea" id="RHEA-COMP:9648"/>
        <dbReference type="Rhea" id="RHEA-COMP:9685"/>
        <dbReference type="ChEBI" id="CHEBI:15377"/>
        <dbReference type="ChEBI" id="CHEBI:15378"/>
        <dbReference type="ChEBI" id="CHEBI:30807"/>
        <dbReference type="ChEBI" id="CHEBI:64479"/>
        <dbReference type="ChEBI" id="CHEBI:78477"/>
        <dbReference type="EC" id="3.1.2.14"/>
    </reaction>
    <physiologicalReaction direction="left-to-right" evidence="35">
        <dbReference type="Rhea" id="RHEA:30124"/>
    </physiologicalReaction>
</comment>
<dbReference type="InterPro" id="IPR014031">
    <property type="entry name" value="Ketoacyl_synth_C"/>
</dbReference>
<dbReference type="Pfam" id="PF21089">
    <property type="entry name" value="PKS_DH_N"/>
    <property type="match status" value="1"/>
</dbReference>
<feature type="domain" description="CNH" evidence="59">
    <location>
        <begin position="1209"/>
        <end position="1503"/>
    </location>
</feature>
<dbReference type="InterPro" id="IPR049900">
    <property type="entry name" value="PKS_mFAS_DH"/>
</dbReference>
<feature type="compositionally biased region" description="Basic and acidic residues" evidence="55">
    <location>
        <begin position="1"/>
        <end position="20"/>
    </location>
</feature>
<dbReference type="Pfam" id="PF16197">
    <property type="entry name" value="KAsynt_C_assoc"/>
    <property type="match status" value="1"/>
</dbReference>
<dbReference type="InterPro" id="IPR032821">
    <property type="entry name" value="PKS_assoc"/>
</dbReference>
<comment type="catalytic activity">
    <reaction evidence="51">
        <text>(2E)-decenoyl-[ACP] + NADPH + H(+) = decanoyl-[ACP] + NADP(+)</text>
        <dbReference type="Rhea" id="RHEA:41864"/>
        <dbReference type="Rhea" id="RHEA-COMP:9639"/>
        <dbReference type="Rhea" id="RHEA-COMP:9640"/>
        <dbReference type="ChEBI" id="CHEBI:15378"/>
        <dbReference type="ChEBI" id="CHEBI:57783"/>
        <dbReference type="ChEBI" id="CHEBI:58349"/>
        <dbReference type="ChEBI" id="CHEBI:78467"/>
        <dbReference type="ChEBI" id="CHEBI:78468"/>
    </reaction>
    <physiologicalReaction direction="left-to-right" evidence="51">
        <dbReference type="Rhea" id="RHEA:41865"/>
    </physiologicalReaction>
</comment>
<evidence type="ECO:0000256" key="12">
    <source>
        <dbReference type="ARBA" id="ARBA00023351"/>
    </source>
</evidence>
<evidence type="ECO:0000256" key="35">
    <source>
        <dbReference type="ARBA" id="ARBA00048289"/>
    </source>
</evidence>
<comment type="catalytic activity">
    <reaction evidence="15">
        <text>a (3R)-hydroxyacyl-[ACP] = a (2E)-enoyl-[ACP] + H2O</text>
        <dbReference type="Rhea" id="RHEA:13097"/>
        <dbReference type="Rhea" id="RHEA-COMP:9925"/>
        <dbReference type="Rhea" id="RHEA-COMP:9945"/>
        <dbReference type="ChEBI" id="CHEBI:15377"/>
        <dbReference type="ChEBI" id="CHEBI:78784"/>
        <dbReference type="ChEBI" id="CHEBI:78827"/>
        <dbReference type="EC" id="4.2.1.59"/>
    </reaction>
    <physiologicalReaction direction="left-to-right" evidence="15">
        <dbReference type="Rhea" id="RHEA:13098"/>
    </physiologicalReaction>
</comment>
<keyword evidence="5" id="KW-0479">Metal-binding</keyword>
<evidence type="ECO:0000256" key="38">
    <source>
        <dbReference type="ARBA" id="ARBA00048571"/>
    </source>
</evidence>
<dbReference type="Pfam" id="PF00109">
    <property type="entry name" value="ketoacyl-synt"/>
    <property type="match status" value="1"/>
</dbReference>
<dbReference type="InterPro" id="IPR049391">
    <property type="entry name" value="FAS_pseudo-KR"/>
</dbReference>
<dbReference type="SUPFAM" id="SSF50129">
    <property type="entry name" value="GroES-like"/>
    <property type="match status" value="1"/>
</dbReference>
<comment type="catalytic activity">
    <reaction evidence="12">
        <text>(3R)-hydroxydodecanoyl-[ACP] = (2E)-dodecenoyl-[ACP] + H2O</text>
        <dbReference type="Rhea" id="RHEA:41876"/>
        <dbReference type="Rhea" id="RHEA-COMP:9642"/>
        <dbReference type="Rhea" id="RHEA-COMP:9643"/>
        <dbReference type="ChEBI" id="CHEBI:15377"/>
        <dbReference type="ChEBI" id="CHEBI:78470"/>
        <dbReference type="ChEBI" id="CHEBI:78472"/>
    </reaction>
    <physiologicalReaction direction="left-to-right" evidence="12">
        <dbReference type="Rhea" id="RHEA:41877"/>
    </physiologicalReaction>
</comment>
<dbReference type="InterPro" id="IPR002219">
    <property type="entry name" value="PKC_DAG/PE"/>
</dbReference>
<evidence type="ECO:0000256" key="46">
    <source>
        <dbReference type="ARBA" id="ARBA00049171"/>
    </source>
</evidence>
<dbReference type="SUPFAM" id="SSF55048">
    <property type="entry name" value="Probable ACP-binding domain of malonyl-CoA ACP transacylase"/>
    <property type="match status" value="1"/>
</dbReference>
<dbReference type="Gene3D" id="1.10.1200.10">
    <property type="entry name" value="ACP-like"/>
    <property type="match status" value="1"/>
</dbReference>
<dbReference type="CDD" id="cd20814">
    <property type="entry name" value="CRIK"/>
    <property type="match status" value="1"/>
</dbReference>
<proteinExistence type="predicted"/>
<dbReference type="PROSITE" id="PS50081">
    <property type="entry name" value="ZF_DAG_PE_2"/>
    <property type="match status" value="1"/>
</dbReference>
<dbReference type="Gene3D" id="3.30.70.3290">
    <property type="match status" value="1"/>
</dbReference>
<comment type="catalytic activity">
    <reaction evidence="44">
        <text>(2E)-octadecenoyl-[ACP] + NADPH + H(+) = octadecanoyl-[ACP] + NADP(+)</text>
        <dbReference type="Rhea" id="RHEA:41928"/>
        <dbReference type="Rhea" id="RHEA-COMP:9655"/>
        <dbReference type="Rhea" id="RHEA-COMP:9656"/>
        <dbReference type="ChEBI" id="CHEBI:15378"/>
        <dbReference type="ChEBI" id="CHEBI:57783"/>
        <dbReference type="ChEBI" id="CHEBI:58349"/>
        <dbReference type="ChEBI" id="CHEBI:78489"/>
        <dbReference type="ChEBI" id="CHEBI:78495"/>
    </reaction>
    <physiologicalReaction direction="left-to-right" evidence="44">
        <dbReference type="Rhea" id="RHEA:41929"/>
    </physiologicalReaction>
</comment>
<dbReference type="PROSITE" id="PS50075">
    <property type="entry name" value="CARRIER"/>
    <property type="match status" value="1"/>
</dbReference>
<dbReference type="Pfam" id="PF00550">
    <property type="entry name" value="PP-binding"/>
    <property type="match status" value="1"/>
</dbReference>
<dbReference type="Pfam" id="PF02801">
    <property type="entry name" value="Ketoacyl-synt_C"/>
    <property type="match status" value="1"/>
</dbReference>
<dbReference type="PROSITE" id="PS50219">
    <property type="entry name" value="CNH"/>
    <property type="match status" value="1"/>
</dbReference>
<comment type="catalytic activity">
    <reaction evidence="22">
        <text>hexanoyl-[ACP] + malonyl-[ACP] + H(+) = 3-oxooctanoyl-[ACP] + holo-[ACP] + CO2</text>
        <dbReference type="Rhea" id="RHEA:41836"/>
        <dbReference type="Rhea" id="RHEA-COMP:9623"/>
        <dbReference type="Rhea" id="RHEA-COMP:9632"/>
        <dbReference type="Rhea" id="RHEA-COMP:9633"/>
        <dbReference type="Rhea" id="RHEA-COMP:9685"/>
        <dbReference type="ChEBI" id="CHEBI:15378"/>
        <dbReference type="ChEBI" id="CHEBI:16526"/>
        <dbReference type="ChEBI" id="CHEBI:64479"/>
        <dbReference type="ChEBI" id="CHEBI:78449"/>
        <dbReference type="ChEBI" id="CHEBI:78459"/>
        <dbReference type="ChEBI" id="CHEBI:78460"/>
    </reaction>
    <physiologicalReaction direction="left-to-right" evidence="22">
        <dbReference type="Rhea" id="RHEA:41837"/>
    </physiologicalReaction>
</comment>
<gene>
    <name evidence="63" type="primary">LOC107266560</name>
</gene>
<dbReference type="Pfam" id="PF00698">
    <property type="entry name" value="Acyl_transf_1"/>
    <property type="match status" value="1"/>
</dbReference>
<evidence type="ECO:0000256" key="25">
    <source>
        <dbReference type="ARBA" id="ARBA00047451"/>
    </source>
</evidence>
<dbReference type="SUPFAM" id="SSF53901">
    <property type="entry name" value="Thiolase-like"/>
    <property type="match status" value="1"/>
</dbReference>
<comment type="catalytic activity">
    <reaction evidence="11">
        <text>(3R)-hydroxyoctanoyl-[ACP] = (2E)-octenoyl-[ACP] + H2O</text>
        <dbReference type="Rhea" id="RHEA:41844"/>
        <dbReference type="Rhea" id="RHEA-COMP:9634"/>
        <dbReference type="Rhea" id="RHEA-COMP:9635"/>
        <dbReference type="ChEBI" id="CHEBI:15377"/>
        <dbReference type="ChEBI" id="CHEBI:78461"/>
        <dbReference type="ChEBI" id="CHEBI:78462"/>
    </reaction>
    <physiologicalReaction direction="left-to-right" evidence="11">
        <dbReference type="Rhea" id="RHEA:41845"/>
    </physiologicalReaction>
</comment>
<dbReference type="InterPro" id="IPR020806">
    <property type="entry name" value="PKS_PP-bd"/>
</dbReference>
<evidence type="ECO:0000256" key="32">
    <source>
        <dbReference type="ARBA" id="ARBA00047961"/>
    </source>
</evidence>
<dbReference type="InterPro" id="IPR042104">
    <property type="entry name" value="PKS_dehydratase_sf"/>
</dbReference>
<feature type="region of interest" description="N-terminal hotdog fold" evidence="53">
    <location>
        <begin position="2456"/>
        <end position="2582"/>
    </location>
</feature>
<evidence type="ECO:0000256" key="6">
    <source>
        <dbReference type="ARBA" id="ARBA00022799"/>
    </source>
</evidence>
<evidence type="ECO:0000256" key="13">
    <source>
        <dbReference type="ARBA" id="ARBA00023373"/>
    </source>
</evidence>
<evidence type="ECO:0000256" key="40">
    <source>
        <dbReference type="ARBA" id="ARBA00048679"/>
    </source>
</evidence>
<evidence type="ECO:0000256" key="52">
    <source>
        <dbReference type="ARBA" id="ARBA00049533"/>
    </source>
</evidence>
<dbReference type="Pfam" id="PF00975">
    <property type="entry name" value="Thioesterase"/>
    <property type="match status" value="1"/>
</dbReference>
<feature type="region of interest" description="C-terminal hotdog fold" evidence="53">
    <location>
        <begin position="2596"/>
        <end position="2716"/>
    </location>
</feature>
<evidence type="ECO:0000256" key="23">
    <source>
        <dbReference type="ARBA" id="ARBA00047400"/>
    </source>
</evidence>
<comment type="catalytic activity">
    <reaction evidence="50">
        <text>butanoyl-[ACP] + malonyl-[ACP] + H(+) = 3-oxohexanoyl-[ACP] + holo-[ACP] + CO2</text>
        <dbReference type="Rhea" id="RHEA:41820"/>
        <dbReference type="Rhea" id="RHEA-COMP:9623"/>
        <dbReference type="Rhea" id="RHEA-COMP:9628"/>
        <dbReference type="Rhea" id="RHEA-COMP:9629"/>
        <dbReference type="Rhea" id="RHEA-COMP:9685"/>
        <dbReference type="ChEBI" id="CHEBI:15378"/>
        <dbReference type="ChEBI" id="CHEBI:16526"/>
        <dbReference type="ChEBI" id="CHEBI:64479"/>
        <dbReference type="ChEBI" id="CHEBI:78449"/>
        <dbReference type="ChEBI" id="CHEBI:78454"/>
        <dbReference type="ChEBI" id="CHEBI:78456"/>
    </reaction>
    <physiologicalReaction direction="left-to-right" evidence="50">
        <dbReference type="Rhea" id="RHEA:41821"/>
    </physiologicalReaction>
</comment>
<comment type="catalytic activity">
    <reaction evidence="31">
        <text>3-oxobutanoyl-[ACP] + NADPH + H(+) = (3R)-hydroxybutanoyl-[ACP] + NADP(+)</text>
        <dbReference type="Rhea" id="RHEA:41804"/>
        <dbReference type="Rhea" id="RHEA-COMP:9625"/>
        <dbReference type="Rhea" id="RHEA-COMP:9626"/>
        <dbReference type="ChEBI" id="CHEBI:15378"/>
        <dbReference type="ChEBI" id="CHEBI:57783"/>
        <dbReference type="ChEBI" id="CHEBI:58349"/>
        <dbReference type="ChEBI" id="CHEBI:78450"/>
        <dbReference type="ChEBI" id="CHEBI:78451"/>
    </reaction>
    <physiologicalReaction direction="left-to-right" evidence="31">
        <dbReference type="Rhea" id="RHEA:41805"/>
    </physiologicalReaction>
</comment>
<evidence type="ECO:0000259" key="59">
    <source>
        <dbReference type="PROSITE" id="PS50219"/>
    </source>
</evidence>
<dbReference type="SMART" id="SM00825">
    <property type="entry name" value="PKS_KS"/>
    <property type="match status" value="1"/>
</dbReference>
<dbReference type="SMART" id="SM00036">
    <property type="entry name" value="CNH"/>
    <property type="match status" value="1"/>
</dbReference>
<evidence type="ECO:0000256" key="1">
    <source>
        <dbReference type="ARBA" id="ARBA00005189"/>
    </source>
</evidence>
<comment type="catalytic activity">
    <reaction evidence="42">
        <text>hexadecanoyl-[ACP] + H2O = hexadecanoate + holo-[ACP] + H(+)</text>
        <dbReference type="Rhea" id="RHEA:41932"/>
        <dbReference type="Rhea" id="RHEA-COMP:9652"/>
        <dbReference type="Rhea" id="RHEA-COMP:9685"/>
        <dbReference type="ChEBI" id="CHEBI:7896"/>
        <dbReference type="ChEBI" id="CHEBI:15377"/>
        <dbReference type="ChEBI" id="CHEBI:15378"/>
        <dbReference type="ChEBI" id="CHEBI:64479"/>
        <dbReference type="ChEBI" id="CHEBI:78483"/>
        <dbReference type="EC" id="3.1.2.14"/>
    </reaction>
    <physiologicalReaction direction="left-to-right" evidence="42">
        <dbReference type="Rhea" id="RHEA:41933"/>
    </physiologicalReaction>
</comment>
<comment type="catalytic activity">
    <reaction evidence="27">
        <text>dodecanoyl-[ACP] + malonyl-[ACP] + H(+) = 3-oxotetradecanoyl-[ACP] + holo-[ACP] + CO2</text>
        <dbReference type="Rhea" id="RHEA:41884"/>
        <dbReference type="Rhea" id="RHEA-COMP:9623"/>
        <dbReference type="Rhea" id="RHEA-COMP:9644"/>
        <dbReference type="Rhea" id="RHEA-COMP:9645"/>
        <dbReference type="Rhea" id="RHEA-COMP:9685"/>
        <dbReference type="ChEBI" id="CHEBI:15378"/>
        <dbReference type="ChEBI" id="CHEBI:16526"/>
        <dbReference type="ChEBI" id="CHEBI:64479"/>
        <dbReference type="ChEBI" id="CHEBI:65264"/>
        <dbReference type="ChEBI" id="CHEBI:78449"/>
        <dbReference type="ChEBI" id="CHEBI:78473"/>
    </reaction>
    <physiologicalReaction direction="left-to-right" evidence="27">
        <dbReference type="Rhea" id="RHEA:41885"/>
    </physiologicalReaction>
</comment>
<comment type="catalytic activity">
    <reaction evidence="40">
        <text>L-seryl-[protein] + ATP = O-phospho-L-seryl-[protein] + ADP + H(+)</text>
        <dbReference type="Rhea" id="RHEA:17989"/>
        <dbReference type="Rhea" id="RHEA-COMP:9863"/>
        <dbReference type="Rhea" id="RHEA-COMP:11604"/>
        <dbReference type="ChEBI" id="CHEBI:15378"/>
        <dbReference type="ChEBI" id="CHEBI:29999"/>
        <dbReference type="ChEBI" id="CHEBI:30616"/>
        <dbReference type="ChEBI" id="CHEBI:83421"/>
        <dbReference type="ChEBI" id="CHEBI:456216"/>
        <dbReference type="EC" id="2.7.11.1"/>
    </reaction>
</comment>
<dbReference type="SUPFAM" id="SSF52151">
    <property type="entry name" value="FabD/lysophospholipase-like"/>
    <property type="match status" value="1"/>
</dbReference>
<evidence type="ECO:0000256" key="50">
    <source>
        <dbReference type="ARBA" id="ARBA00049449"/>
    </source>
</evidence>
<dbReference type="GO" id="GO:0046872">
    <property type="term" value="F:metal ion binding"/>
    <property type="evidence" value="ECO:0007669"/>
    <property type="project" value="UniProtKB-KW"/>
</dbReference>
<dbReference type="GO" id="GO:0019171">
    <property type="term" value="F:(3R)-hydroxyacyl-[acyl-carrier-protein] dehydratase activity"/>
    <property type="evidence" value="ECO:0007669"/>
    <property type="project" value="UniProtKB-EC"/>
</dbReference>
<dbReference type="GO" id="GO:0004315">
    <property type="term" value="F:3-oxoacyl-[acyl-carrier-protein] synthase activity"/>
    <property type="evidence" value="ECO:0007669"/>
    <property type="project" value="UniProtKB-EC"/>
</dbReference>
<dbReference type="GO" id="GO:0004312">
    <property type="term" value="F:fatty acid synthase activity"/>
    <property type="evidence" value="ECO:0007669"/>
    <property type="project" value="TreeGrafter"/>
</dbReference>
<evidence type="ECO:0000313" key="63">
    <source>
        <dbReference type="RefSeq" id="XP_024939586.1"/>
    </source>
</evidence>
<dbReference type="InterPro" id="IPR001180">
    <property type="entry name" value="CNH_dom"/>
</dbReference>
<evidence type="ECO:0000256" key="53">
    <source>
        <dbReference type="PROSITE-ProRule" id="PRU01363"/>
    </source>
</evidence>
<comment type="catalytic activity">
    <reaction evidence="48">
        <text>3-oxohexadecanoyl-[ACP] + NADPH + H(+) = (3R)-hydroxyhexadecanoyl-[ACP] + NADP(+)</text>
        <dbReference type="Rhea" id="RHEA:41904"/>
        <dbReference type="Rhea" id="RHEA-COMP:9649"/>
        <dbReference type="Rhea" id="RHEA-COMP:9650"/>
        <dbReference type="ChEBI" id="CHEBI:15378"/>
        <dbReference type="ChEBI" id="CHEBI:57783"/>
        <dbReference type="ChEBI" id="CHEBI:58349"/>
        <dbReference type="ChEBI" id="CHEBI:78478"/>
        <dbReference type="ChEBI" id="CHEBI:78480"/>
    </reaction>
    <physiologicalReaction direction="left-to-right" evidence="48">
        <dbReference type="Rhea" id="RHEA:41905"/>
    </physiologicalReaction>
</comment>
<evidence type="ECO:0000256" key="8">
    <source>
        <dbReference type="ARBA" id="ARBA00022898"/>
    </source>
</evidence>
<dbReference type="InterPro" id="IPR014030">
    <property type="entry name" value="Ketoacyl_synth_N"/>
</dbReference>
<comment type="catalytic activity">
    <reaction evidence="46">
        <text>(2E)-tetradecenoyl-[ACP] + NADPH + H(+) = tetradecanoyl-[ACP] + NADP(+)</text>
        <dbReference type="Rhea" id="RHEA:41896"/>
        <dbReference type="Rhea" id="RHEA-COMP:9647"/>
        <dbReference type="Rhea" id="RHEA-COMP:9648"/>
        <dbReference type="ChEBI" id="CHEBI:15378"/>
        <dbReference type="ChEBI" id="CHEBI:57783"/>
        <dbReference type="ChEBI" id="CHEBI:58349"/>
        <dbReference type="ChEBI" id="CHEBI:78475"/>
        <dbReference type="ChEBI" id="CHEBI:78477"/>
    </reaction>
    <physiologicalReaction direction="left-to-right" evidence="46">
        <dbReference type="Rhea" id="RHEA:41897"/>
    </physiologicalReaction>
</comment>
<comment type="catalytic activity">
    <reaction evidence="49">
        <text>3-oxooctanoyl-[ACP] + NADPH + H(+) = (3R)-hydroxyoctanoyl-[ACP] + NADP(+)</text>
        <dbReference type="Rhea" id="RHEA:41840"/>
        <dbReference type="Rhea" id="RHEA-COMP:9633"/>
        <dbReference type="Rhea" id="RHEA-COMP:9634"/>
        <dbReference type="ChEBI" id="CHEBI:15378"/>
        <dbReference type="ChEBI" id="CHEBI:57783"/>
        <dbReference type="ChEBI" id="CHEBI:58349"/>
        <dbReference type="ChEBI" id="CHEBI:78460"/>
        <dbReference type="ChEBI" id="CHEBI:78461"/>
    </reaction>
    <physiologicalReaction direction="left-to-right" evidence="49">
        <dbReference type="Rhea" id="RHEA:41841"/>
    </physiologicalReaction>
</comment>
<comment type="catalytic activity">
    <reaction evidence="13">
        <text>(3R)-hydroxyhexanoyl-[ACP] = (2E)-hexenoyl-[ACP] + H2O</text>
        <dbReference type="Rhea" id="RHEA:41828"/>
        <dbReference type="Rhea" id="RHEA-COMP:9630"/>
        <dbReference type="Rhea" id="RHEA-COMP:9631"/>
        <dbReference type="ChEBI" id="CHEBI:15377"/>
        <dbReference type="ChEBI" id="CHEBI:78457"/>
        <dbReference type="ChEBI" id="CHEBI:78458"/>
    </reaction>
    <physiologicalReaction direction="left-to-right" evidence="13">
        <dbReference type="Rhea" id="RHEA:41829"/>
    </physiologicalReaction>
</comment>
<dbReference type="Gene3D" id="3.40.50.1820">
    <property type="entry name" value="alpha/beta hydrolase"/>
    <property type="match status" value="1"/>
</dbReference>
<feature type="domain" description="Phorbol-ester/DAG-type" evidence="58">
    <location>
        <begin position="971"/>
        <end position="1020"/>
    </location>
</feature>
<dbReference type="PROSITE" id="PS00606">
    <property type="entry name" value="KS3_1"/>
    <property type="match status" value="1"/>
</dbReference>
<dbReference type="InterPro" id="IPR001849">
    <property type="entry name" value="PH_domain"/>
</dbReference>
<evidence type="ECO:0000256" key="41">
    <source>
        <dbReference type="ARBA" id="ARBA00048691"/>
    </source>
</evidence>
<evidence type="ECO:0000256" key="27">
    <source>
        <dbReference type="ARBA" id="ARBA00047578"/>
    </source>
</evidence>
<dbReference type="SUPFAM" id="SSF50729">
    <property type="entry name" value="PH domain-like"/>
    <property type="match status" value="1"/>
</dbReference>
<dbReference type="SMART" id="SM00233">
    <property type="entry name" value="PH"/>
    <property type="match status" value="1"/>
</dbReference>
<comment type="catalytic activity">
    <reaction evidence="39">
        <text>a 2,3-saturated acyl-[ACP] + NADP(+) = a (2E)-enoyl-[ACP] + NADPH + H(+)</text>
        <dbReference type="Rhea" id="RHEA:22564"/>
        <dbReference type="Rhea" id="RHEA-COMP:9925"/>
        <dbReference type="Rhea" id="RHEA-COMP:9926"/>
        <dbReference type="ChEBI" id="CHEBI:15378"/>
        <dbReference type="ChEBI" id="CHEBI:57783"/>
        <dbReference type="ChEBI" id="CHEBI:58349"/>
        <dbReference type="ChEBI" id="CHEBI:78784"/>
        <dbReference type="ChEBI" id="CHEBI:78785"/>
        <dbReference type="EC" id="1.3.1.39"/>
    </reaction>
    <physiologicalReaction direction="right-to-left" evidence="39">
        <dbReference type="Rhea" id="RHEA:22566"/>
    </physiologicalReaction>
</comment>
<comment type="catalytic activity">
    <reaction evidence="25">
        <text>tetradecanoyl-[ACP] + malonyl-[ACP] + H(+) = 3-oxohexadecanoyl-[ACP] + holo-[ACP] + CO2</text>
        <dbReference type="Rhea" id="RHEA:41900"/>
        <dbReference type="Rhea" id="RHEA-COMP:9623"/>
        <dbReference type="Rhea" id="RHEA-COMP:9648"/>
        <dbReference type="Rhea" id="RHEA-COMP:9649"/>
        <dbReference type="Rhea" id="RHEA-COMP:9685"/>
        <dbReference type="ChEBI" id="CHEBI:15378"/>
        <dbReference type="ChEBI" id="CHEBI:16526"/>
        <dbReference type="ChEBI" id="CHEBI:64479"/>
        <dbReference type="ChEBI" id="CHEBI:78449"/>
        <dbReference type="ChEBI" id="CHEBI:78477"/>
        <dbReference type="ChEBI" id="CHEBI:78478"/>
    </reaction>
    <physiologicalReaction direction="left-to-right" evidence="25">
        <dbReference type="Rhea" id="RHEA:41901"/>
    </physiologicalReaction>
</comment>
<evidence type="ECO:0000256" key="51">
    <source>
        <dbReference type="ARBA" id="ARBA00049521"/>
    </source>
</evidence>
<dbReference type="InterPro" id="IPR020843">
    <property type="entry name" value="ER"/>
</dbReference>
<dbReference type="Gene3D" id="3.40.47.10">
    <property type="match status" value="1"/>
</dbReference>
<accession>A0AAJ7RFR7</accession>
<dbReference type="SMART" id="SM00822">
    <property type="entry name" value="PKS_KR"/>
    <property type="match status" value="1"/>
</dbReference>
<dbReference type="GeneID" id="107266560"/>
<feature type="coiled-coil region" evidence="54">
    <location>
        <begin position="309"/>
        <end position="791"/>
    </location>
</feature>
<dbReference type="KEGG" id="ccin:107266560"/>
<evidence type="ECO:0000256" key="39">
    <source>
        <dbReference type="ARBA" id="ARBA00048650"/>
    </source>
</evidence>
<comment type="catalytic activity">
    <reaction evidence="24">
        <text>3-oxodecanoyl-[ACP] + NADPH + H(+) = (3R)-hydroxydecanoyl-[ACP] + NADP(+)</text>
        <dbReference type="Rhea" id="RHEA:41856"/>
        <dbReference type="Rhea" id="RHEA-COMP:9637"/>
        <dbReference type="Rhea" id="RHEA-COMP:9638"/>
        <dbReference type="ChEBI" id="CHEBI:15378"/>
        <dbReference type="ChEBI" id="CHEBI:57783"/>
        <dbReference type="ChEBI" id="CHEBI:58349"/>
        <dbReference type="ChEBI" id="CHEBI:78464"/>
        <dbReference type="ChEBI" id="CHEBI:78466"/>
    </reaction>
    <physiologicalReaction direction="left-to-right" evidence="24">
        <dbReference type="Rhea" id="RHEA:41857"/>
    </physiologicalReaction>
</comment>
<dbReference type="Gene3D" id="3.40.50.720">
    <property type="entry name" value="NAD(P)-binding Rossmann-like Domain"/>
    <property type="match status" value="1"/>
</dbReference>
<dbReference type="InterPro" id="IPR009081">
    <property type="entry name" value="PP-bd_ACP"/>
</dbReference>
<dbReference type="InterPro" id="IPR050091">
    <property type="entry name" value="PKS_NRPS_Biosynth_Enz"/>
</dbReference>
<feature type="compositionally biased region" description="Basic and acidic residues" evidence="55">
    <location>
        <begin position="31"/>
        <end position="41"/>
    </location>
</feature>
<dbReference type="PROSITE" id="PS00479">
    <property type="entry name" value="ZF_DAG_PE_1"/>
    <property type="match status" value="1"/>
</dbReference>
<dbReference type="SMART" id="SM00827">
    <property type="entry name" value="PKS_AT"/>
    <property type="match status" value="1"/>
</dbReference>
<comment type="catalytic activity">
    <reaction evidence="21">
        <text>3-oxooctadecanoyl-[ACP] + NADPH + H(+) = (3R)-hydroxyoctadecanoyl-[ACP] + NADP(+)</text>
        <dbReference type="Rhea" id="RHEA:41920"/>
        <dbReference type="Rhea" id="RHEA-COMP:9653"/>
        <dbReference type="Rhea" id="RHEA-COMP:9654"/>
        <dbReference type="ChEBI" id="CHEBI:15378"/>
        <dbReference type="ChEBI" id="CHEBI:57783"/>
        <dbReference type="ChEBI" id="CHEBI:58349"/>
        <dbReference type="ChEBI" id="CHEBI:78487"/>
        <dbReference type="ChEBI" id="CHEBI:78488"/>
    </reaction>
    <physiologicalReaction direction="left-to-right" evidence="21">
        <dbReference type="Rhea" id="RHEA:41921"/>
    </physiologicalReaction>
</comment>
<evidence type="ECO:0000256" key="4">
    <source>
        <dbReference type="ARBA" id="ARBA00022679"/>
    </source>
</evidence>
<dbReference type="InterPro" id="IPR049552">
    <property type="entry name" value="PKS_DH_N"/>
</dbReference>
<dbReference type="CDD" id="cd00833">
    <property type="entry name" value="PKS"/>
    <property type="match status" value="1"/>
</dbReference>
<dbReference type="PANTHER" id="PTHR43775:SF23">
    <property type="entry name" value="FATTY ACID SYNTHASE 3"/>
    <property type="match status" value="1"/>
</dbReference>
<dbReference type="RefSeq" id="XP_024939586.1">
    <property type="nucleotide sequence ID" value="XM_025083818.1"/>
</dbReference>
<evidence type="ECO:0000256" key="29">
    <source>
        <dbReference type="ARBA" id="ARBA00047897"/>
    </source>
</evidence>
<evidence type="ECO:0000256" key="5">
    <source>
        <dbReference type="ARBA" id="ARBA00022723"/>
    </source>
</evidence>
<keyword evidence="6" id="KW-0702">S-nitrosylation</keyword>
<comment type="catalytic activity">
    <reaction evidence="18">
        <text>(3R)-hydroxyhexadecanoyl-[ACP] = (2E)-hexadecenoyl-[ACP] + H2O</text>
        <dbReference type="Rhea" id="RHEA:41908"/>
        <dbReference type="Rhea" id="RHEA-COMP:9650"/>
        <dbReference type="Rhea" id="RHEA-COMP:9651"/>
        <dbReference type="ChEBI" id="CHEBI:15377"/>
        <dbReference type="ChEBI" id="CHEBI:78480"/>
        <dbReference type="ChEBI" id="CHEBI:78481"/>
    </reaction>
    <physiologicalReaction direction="left-to-right" evidence="18">
        <dbReference type="Rhea" id="RHEA:41909"/>
    </physiologicalReaction>
</comment>
<evidence type="ECO:0000256" key="16">
    <source>
        <dbReference type="ARBA" id="ARBA00023398"/>
    </source>
</evidence>
<comment type="catalytic activity">
    <reaction evidence="17">
        <text>(3R)-hydroxyoctadecanoyl-[ACP] = (2E)-octadecenoyl-[ACP] + H2O</text>
        <dbReference type="Rhea" id="RHEA:41924"/>
        <dbReference type="Rhea" id="RHEA-COMP:9654"/>
        <dbReference type="Rhea" id="RHEA-COMP:9655"/>
        <dbReference type="ChEBI" id="CHEBI:15377"/>
        <dbReference type="ChEBI" id="CHEBI:78488"/>
        <dbReference type="ChEBI" id="CHEBI:78489"/>
    </reaction>
    <physiologicalReaction direction="left-to-right" evidence="17">
        <dbReference type="Rhea" id="RHEA:41925"/>
    </physiologicalReaction>
</comment>
<dbReference type="SUPFAM" id="SSF51735">
    <property type="entry name" value="NAD(P)-binding Rossmann-fold domains"/>
    <property type="match status" value="2"/>
</dbReference>
<comment type="catalytic activity">
    <reaction evidence="41">
        <text>holo-[ACP] + acetyl-CoA = acetyl-[ACP] + CoA</text>
        <dbReference type="Rhea" id="RHEA:41788"/>
        <dbReference type="Rhea" id="RHEA-COMP:9621"/>
        <dbReference type="Rhea" id="RHEA-COMP:9685"/>
        <dbReference type="ChEBI" id="CHEBI:57287"/>
        <dbReference type="ChEBI" id="CHEBI:57288"/>
        <dbReference type="ChEBI" id="CHEBI:64479"/>
        <dbReference type="ChEBI" id="CHEBI:78446"/>
        <dbReference type="EC" id="2.3.1.38"/>
    </reaction>
    <physiologicalReaction direction="left-to-right" evidence="41">
        <dbReference type="Rhea" id="RHEA:41789"/>
    </physiologicalReaction>
</comment>
<evidence type="ECO:0000256" key="7">
    <source>
        <dbReference type="ARBA" id="ARBA00022833"/>
    </source>
</evidence>
<keyword evidence="8" id="KW-0663">Pyridoxal phosphate</keyword>
<dbReference type="Gene3D" id="2.30.29.30">
    <property type="entry name" value="Pleckstrin-homology domain (PH domain)/Phosphotyrosine-binding domain (PTB)"/>
    <property type="match status" value="1"/>
</dbReference>
<evidence type="ECO:0000259" key="60">
    <source>
        <dbReference type="PROSITE" id="PS52004"/>
    </source>
</evidence>
<evidence type="ECO:0000259" key="58">
    <source>
        <dbReference type="PROSITE" id="PS50081"/>
    </source>
</evidence>
<dbReference type="SMART" id="SM00823">
    <property type="entry name" value="PKS_PP"/>
    <property type="match status" value="1"/>
</dbReference>
<feature type="region of interest" description="Disordered" evidence="55">
    <location>
        <begin position="1"/>
        <end position="41"/>
    </location>
</feature>
<dbReference type="SUPFAM" id="SSF57889">
    <property type="entry name" value="Cysteine-rich domain"/>
    <property type="match status" value="1"/>
</dbReference>
<dbReference type="InterPro" id="IPR016036">
    <property type="entry name" value="Malonyl_transacylase_ACP-bd"/>
</dbReference>
<keyword evidence="62" id="KW-1185">Reference proteome</keyword>
<evidence type="ECO:0000256" key="24">
    <source>
        <dbReference type="ARBA" id="ARBA00047440"/>
    </source>
</evidence>
<dbReference type="PROSITE" id="PS52004">
    <property type="entry name" value="KS3_2"/>
    <property type="match status" value="1"/>
</dbReference>
<keyword evidence="3" id="KW-0597">Phosphoprotein</keyword>
<evidence type="ECO:0000256" key="20">
    <source>
        <dbReference type="ARBA" id="ARBA00023442"/>
    </source>
</evidence>
<comment type="catalytic activity">
    <reaction evidence="14">
        <text>(3R)-hydroxydecanoyl-[ACP] = (2E)-decenoyl-[ACP] + H2O</text>
        <dbReference type="Rhea" id="RHEA:41860"/>
        <dbReference type="Rhea" id="RHEA-COMP:9638"/>
        <dbReference type="Rhea" id="RHEA-COMP:9639"/>
        <dbReference type="ChEBI" id="CHEBI:15377"/>
        <dbReference type="ChEBI" id="CHEBI:78466"/>
        <dbReference type="ChEBI" id="CHEBI:78467"/>
    </reaction>
    <physiologicalReaction direction="left-to-right" evidence="14">
        <dbReference type="Rhea" id="RHEA:41861"/>
    </physiologicalReaction>
</comment>
<dbReference type="InterPro" id="IPR014043">
    <property type="entry name" value="Acyl_transferase_dom"/>
</dbReference>
<feature type="domain" description="Carrier" evidence="57">
    <location>
        <begin position="3606"/>
        <end position="3682"/>
    </location>
</feature>
<keyword evidence="7" id="KW-0862">Zinc</keyword>
<evidence type="ECO:0000256" key="26">
    <source>
        <dbReference type="ARBA" id="ARBA00047500"/>
    </source>
</evidence>
<evidence type="ECO:0000256" key="28">
    <source>
        <dbReference type="ARBA" id="ARBA00047810"/>
    </source>
</evidence>
<dbReference type="Pfam" id="PF00780">
    <property type="entry name" value="CNH"/>
    <property type="match status" value="1"/>
</dbReference>
<evidence type="ECO:0000256" key="15">
    <source>
        <dbReference type="ARBA" id="ARBA00023394"/>
    </source>
</evidence>
<dbReference type="GO" id="GO:0006633">
    <property type="term" value="P:fatty acid biosynthetic process"/>
    <property type="evidence" value="ECO:0007669"/>
    <property type="project" value="InterPro"/>
</dbReference>
<evidence type="ECO:0000256" key="31">
    <source>
        <dbReference type="ARBA" id="ARBA00047953"/>
    </source>
</evidence>
<dbReference type="SUPFAM" id="SSF53474">
    <property type="entry name" value="alpha/beta-Hydrolases"/>
    <property type="match status" value="1"/>
</dbReference>
<dbReference type="Pfam" id="PF13602">
    <property type="entry name" value="ADH_zinc_N_2"/>
    <property type="match status" value="1"/>
</dbReference>
<comment type="catalytic activity">
    <reaction evidence="23">
        <text>a (3R)-hydroxyacyl-[ACP] + NADP(+) = a 3-oxoacyl-[ACP] + NADPH + H(+)</text>
        <dbReference type="Rhea" id="RHEA:17397"/>
        <dbReference type="Rhea" id="RHEA-COMP:9916"/>
        <dbReference type="Rhea" id="RHEA-COMP:9945"/>
        <dbReference type="ChEBI" id="CHEBI:15378"/>
        <dbReference type="ChEBI" id="CHEBI:57783"/>
        <dbReference type="ChEBI" id="CHEBI:58349"/>
        <dbReference type="ChEBI" id="CHEBI:78776"/>
        <dbReference type="ChEBI" id="CHEBI:78827"/>
        <dbReference type="EC" id="1.1.1.100"/>
    </reaction>
    <physiologicalReaction direction="right-to-left" evidence="23">
        <dbReference type="Rhea" id="RHEA:17399"/>
    </physiologicalReaction>
</comment>
<evidence type="ECO:0000256" key="47">
    <source>
        <dbReference type="ARBA" id="ARBA00049263"/>
    </source>
</evidence>
<evidence type="ECO:0000256" key="11">
    <source>
        <dbReference type="ARBA" id="ARBA00023332"/>
    </source>
</evidence>
<dbReference type="PROSITE" id="PS50003">
    <property type="entry name" value="PH_DOMAIN"/>
    <property type="match status" value="1"/>
</dbReference>
<evidence type="ECO:0000256" key="3">
    <source>
        <dbReference type="ARBA" id="ARBA00022553"/>
    </source>
</evidence>
<reference evidence="63" key="1">
    <citation type="submission" date="2025-08" db="UniProtKB">
        <authorList>
            <consortium name="RefSeq"/>
        </authorList>
    </citation>
    <scope>IDENTIFICATION</scope>
</reference>
<comment type="catalytic activity">
    <reaction evidence="32">
        <text>acetyl-[ACP] + malonyl-[ACP] + H(+) = 3-oxobutanoyl-[ACP] + holo-[ACP] + CO2</text>
        <dbReference type="Rhea" id="RHEA:41800"/>
        <dbReference type="Rhea" id="RHEA-COMP:9621"/>
        <dbReference type="Rhea" id="RHEA-COMP:9623"/>
        <dbReference type="Rhea" id="RHEA-COMP:9625"/>
        <dbReference type="Rhea" id="RHEA-COMP:9685"/>
        <dbReference type="ChEBI" id="CHEBI:15378"/>
        <dbReference type="ChEBI" id="CHEBI:16526"/>
        <dbReference type="ChEBI" id="CHEBI:64479"/>
        <dbReference type="ChEBI" id="CHEBI:78446"/>
        <dbReference type="ChEBI" id="CHEBI:78449"/>
        <dbReference type="ChEBI" id="CHEBI:78450"/>
    </reaction>
    <physiologicalReaction direction="left-to-right" evidence="32">
        <dbReference type="Rhea" id="RHEA:41801"/>
    </physiologicalReaction>
</comment>
<dbReference type="InterPro" id="IPR016035">
    <property type="entry name" value="Acyl_Trfase/lysoPLipase"/>
</dbReference>
<dbReference type="SUPFAM" id="SSF47336">
    <property type="entry name" value="ACP-like"/>
    <property type="match status" value="1"/>
</dbReference>
<comment type="catalytic activity">
    <reaction evidence="29">
        <text>(2E)-hexenoyl-[ACP] + NADPH + H(+) = hexanoyl-[ACP] + NADP(+)</text>
        <dbReference type="Rhea" id="RHEA:41832"/>
        <dbReference type="Rhea" id="RHEA-COMP:9631"/>
        <dbReference type="Rhea" id="RHEA-COMP:9632"/>
        <dbReference type="ChEBI" id="CHEBI:15378"/>
        <dbReference type="ChEBI" id="CHEBI:57783"/>
        <dbReference type="ChEBI" id="CHEBI:58349"/>
        <dbReference type="ChEBI" id="CHEBI:78458"/>
        <dbReference type="ChEBI" id="CHEBI:78459"/>
    </reaction>
    <physiologicalReaction direction="left-to-right" evidence="29">
        <dbReference type="Rhea" id="RHEA:41833"/>
    </physiologicalReaction>
</comment>
<evidence type="ECO:0000256" key="49">
    <source>
        <dbReference type="ARBA" id="ARBA00049422"/>
    </source>
</evidence>
<evidence type="ECO:0000256" key="48">
    <source>
        <dbReference type="ARBA" id="ARBA00049414"/>
    </source>
</evidence>
<evidence type="ECO:0000256" key="9">
    <source>
        <dbReference type="ARBA" id="ARBA00022990"/>
    </source>
</evidence>
<evidence type="ECO:0000256" key="55">
    <source>
        <dbReference type="SAM" id="MobiDB-lite"/>
    </source>
</evidence>
<organism evidence="62 63">
    <name type="scientific">Cephus cinctus</name>
    <name type="common">Wheat stem sawfly</name>
    <dbReference type="NCBI Taxonomy" id="211228"/>
    <lineage>
        <taxon>Eukaryota</taxon>
        <taxon>Metazoa</taxon>
        <taxon>Ecdysozoa</taxon>
        <taxon>Arthropoda</taxon>
        <taxon>Hexapoda</taxon>
        <taxon>Insecta</taxon>
        <taxon>Pterygota</taxon>
        <taxon>Neoptera</taxon>
        <taxon>Endopterygota</taxon>
        <taxon>Hymenoptera</taxon>
        <taxon>Cephoidea</taxon>
        <taxon>Cephidae</taxon>
        <taxon>Cephus</taxon>
    </lineage>
</organism>
<sequence length="4005" mass="447077">MLRRVRAETARKEISPKRDCPMSSRNSVKMSTDKASKEKMDLETQIENKKKDLQEHEKKLQEHEKKMLELQEITGGTYKPSSKADSKFLDEKSRKWEAAVRERDRLERELAASRADLAAVKRTLDLERQERRDLETRTLELIKAAKRKWEAAEKEKITQLNKHIETQTVRITDLCTSNNEMSSRLQRTESELNTVNAELHKLRVFQVQYKESLAKTRELSRQSAQGVEDKLEAIASRAHNQLADIRAKLELEIAKNVDLESKLRNEQDANHCRLSRLNIAFELSQSELKDCQEQLRSVQATIPARDAEIETLRNELKERSRQLESAIMNEQNVIRLQEQLQRLKLENKELKEQLEVTKTDLNETVITLEHSESLALNLERATQDKAALQRRLQDSLDKEEEHLRKVGNLEELLSRLEKSVTKLEAENASLKQVDEAQPSTSQLSYKEAMQKISCLEQQIVKLEQQLQTSREHAASERQIAKQAQTNLWKKEKELSDANLDKRIALREAKTAEERLKVLQEDKQRLTKQLNDKYKLEEEKAVKLLKELETAKSTLDDISKDSSRNKSLADSAQKALTQTNKQIEELQNSSASLRRELDAARKQMRTNQDRADSLNAENQRLNRSVAKYSEEKSELEAKVEKLQQEINGYHVNIELLKETCTVLEEQLTDYERLTSDHETRENMLIQDKMKLQKDLEAVEGHLREARVAQNEEKTKRLVAERAIERLESETSDIEDERDGLATQRDQYKKLAQDLSKQVAELSTKCGELECDLSAMERALETAKGEAVVVKEESSEHLTRMHELKDANVTLMIDLQASVDQGQELRGRIAELENVLEEMRQFYQEREVKAESTRQQHTKLIDYLQLKLEEVSKKKKKMCDKLFGGKHDENLPPSGTGMPVGYRELENQLSRERAKVKTLTDQLLALKTAQASLSVPNSPPTPETRRALTYLSESPGDALARKPSLQRMRHNIPHRFNVGLPMRAGKCAACLDSIQFGKRAAICSDCQIMTHLKCSVSVPATCGLPGGFAKHFSKTWKASEESLSSLTDSVQTLSLDQPDKPDSDSQTLQSNGNEVLMESWVKLPGRAKACWERKYLRLEGSSLCTYEHQPSSGMSPISRLDLNEKNGFTISETVQQADVAGTAKSDLPFILRVESNQPSTCWPSSRLDIMALSQNDKKAWLKALKSVASQTISGKLTKSKYQTILRLDKNQLDLNCAVDIGQEKVLLLGAEEGLFSYQPSNSRTLTAIRGVKKVHQLSLHPQLGLALMIAGEDRQLVSCDLRQLKSNALAAECSRPAINTRPVLPSGDSCHLFQVQDDMLCAATATHVILLKWVVGEDSGEFVIVQKRETQEPCSCAMFTKNLLIVGCNKFFQIDLKNYLVDEFPEDDDSSVKGAIIGVARLGIFPVCVLNVSMVPQAVELLLCYNEFGVFVNENGQRTRGVDPTWSHLPFAFAFRKPYLFIIHFSSVEIVKLTQDSYTSHSQSPERTLIELNSPRYLGLAGSSSIYVSTVNSILEILKINGASIMETISDSLPSLDTIGQEDDSSSEFSFTSSLMEALDGQGKRVHFADITNLSNKNQIFVVLLVGIRSYAKMNNEVEDRDQVGNIQRTVEVDPGEEAVISGIAGRYPDSDNVKYLQENLFNKVDLVTDDDRRWKLDHPEIPQRTGKINNVGKFDSLFFGVHFKQAHTMDPMCRMLLEHTYEAVIDAGVNPRQLRGTKTGVFIGACFSESEKTWFYEKLQVNGFGITGCSRAMLANRISYWLGVTGPSYTVDSACSSSLFAMEHAYRAMRDGRCDSAIVGGANLCLHPYVSLQFSRLGVLSSDGRCKSFDADANGYTRSESVSVIYLQKAKNAKRIYARLIHGKTNCDGFKEQGITFPSSVMQSVLLQEFYVECGIPPSIIAFVEAHGTGTKVGDPEEVNALEKVFCPGRTSPLRIGSIKSNLGHAEPASGLCSIAKVIIAMESGYLPPNLHYKRPREGVKALEDGRIKVISDVTPWEGGYVGVNSFGFGGANAHILLKSNPKEKINGSAPTDDLPRLIFVSGRTEEAVASLLDDIESRPVDVEHARLFHDIHAEDIPGHLYRGYTIMPPKGIPENPTREIQHYPGAKRPVWFVFSGMGSQWPRMGEALLRLPVFAAAIKKCDVVLKPRGVDIYDILTNKDKKTFDNILNSFVGIAAIQIGLVDVLTSLGIVPDRIIGHSVGELGCAYADGCFTAEQMILSAYSRGLASIETKVIFGSMAAVGLGYSDLKDMCPPDIVIACHNGPESSTISGPAEAMKAFVAKLQANKIFAKEVPCSNIPYHSRYIAPMGPKLLAYLQMVIPEPKPRSSKWLSSSVPYSEWSTAMARLSSAEYHTNNLLSPVLFEETSSLIPKDAITVEIAPHGLLQAILRRSLHEGVTNIALTKREHPDNVEVLLQGLGKLYDVGLHPQISKFYPDIEFPVSRGTPMIAPMIKWEHSEDWYVTSYRMQEKIVSGERLAEVTLSDEDYEYMAGHVIDGRNLFPATGYLALIWETVGMMRGELYTEVSIIFEDVKFLRATTIPKEGIVELTLMVQKGTGRFEVVEGGAAVVTGFVRATSNPSQDQISKSFIDDNNDEEENMTSKDVYKELRLRGYHYSGMFRSIKSATITGSKGHIIWTNWVAFMDNMLQMKILGEDTRGLFVPTGIQKLVVDTKTHLNMIRAISEEEKLFPVRVCKRLDVITSGGIEIRGLKASAIARRKPTGEPVLEQYKFVAHRDLEKLSLSQCIHLATNLALENNFGIKIKTIEVVNDNDNITVENLVSPFILETLGNIPLIQADVNIIASAEKFEEGTIPQTIVINDPKKLVGEMNALLAVGQGLLTENNETLKQILFALKDGGFVISRESIGIQESLAKSEIAGFDIVLEKQTDKELIVLLHKKDKMPRKNIVISVSNDKFSWIPDVQNTLKDDYERDVSSTTRVILVGEGDFENGLLGLVNCLRKEPGGEAIRGVLIQDKSAPKFSLNDPLYFNQLKLNLALNVLRPGRIWGSYRHIPLPPAQLIPVHHAFANQLVRSDLSSLQWQEGHIEKGFKHKDLVHVIYAPLNFRDIMNATGKLATEVIAHSRQEQECVIGLEYCGVDVNGKRVMGMLNSKCITNLVIADRNLSWYIPDHWSLEEAATIPCVYSTSYYALYISGKMKKGDKVLIHAGSGGVGQAAINLALYEGCEVFTTVGTPEKRRFIKERFPEIKDDHIGNSRDTSFEQMILQQTNGRGVDIVLNSLAEEKLQASVRCLAHGGRFLEIGKFDLAANNPLGMLAFLKEISFHGVMLDHVFSASTETKARLNSIVQTGLNNGAIRPLTSRAFPREQLEAAFRYMAAGKHIGKVLMKIRKDKEPLDSPILALPRYHCLENSSYIILGGLGGFGLELADWLVLRGAKKLFLTSRRGITTGYQRMRIRLWESYGVKVTVIVEKNAADRKDCEYILKVAANDAPVDAIFNLAVILKDSLFENQNEESFMELIKTKAQSTKHLDELSRVICPTLRHFVVFSSVSCGRGNAGQTNYGMANSIMERICEKRSAEGLPGLAIQWGAVGDVGLVAEMQENHIEMVIGGTLQQRISSCLQELDGFLQQKEPIVCSMVVAEKRAGGAGSTDIVGTVLNIMGLKDLKSVSHHTPLSELGMDSMMAVEIKQTLEREFEIFMTAQDIRGLNFAKLSEMAAKEAKKKAKVVSANGTDIISGLKLLMTTVGNSDSNPEICFKLESKEEDGRGEVFLIPGIEGFGSIFIELAKKLKSPATCLQLGHCKAHNSISEMADELLPYILNKIKNRRDFVIVGYSFGSLVAIELARRLEGEGLSGRLVLIDGAPKLMKAIKDQHLGADNDDNQLQSNVLLGIMDLVAPAVSTELVVTLEKYNTWDEKLEEFVKRMPTEVNIKQDNQRAICTAVYKRLLAVDNYITLTLPPIRSPIILLKPTTQSARIDNEDYGLRTVTRDKVEIHNINGNHITILDDFKVAAAVNGDPLDDAVSFKASIMEDGKILAPITMGENERS</sequence>
<dbReference type="GO" id="GO:0031177">
    <property type="term" value="F:phosphopantetheine binding"/>
    <property type="evidence" value="ECO:0007669"/>
    <property type="project" value="InterPro"/>
</dbReference>
<dbReference type="InterPro" id="IPR029058">
    <property type="entry name" value="AB_hydrolase_fold"/>
</dbReference>
<feature type="domain" description="PKS/mFAS DH" evidence="61">
    <location>
        <begin position="2456"/>
        <end position="2716"/>
    </location>
</feature>
<evidence type="ECO:0000313" key="62">
    <source>
        <dbReference type="Proteomes" id="UP000694920"/>
    </source>
</evidence>
<comment type="catalytic activity">
    <reaction evidence="26">
        <text>(2E)-butenoyl-[ACP] + NADPH + H(+) = butanoyl-[ACP] + NADP(+)</text>
        <dbReference type="Rhea" id="RHEA:41812"/>
        <dbReference type="Rhea" id="RHEA-COMP:9627"/>
        <dbReference type="Rhea" id="RHEA-COMP:9628"/>
        <dbReference type="ChEBI" id="CHEBI:15378"/>
        <dbReference type="ChEBI" id="CHEBI:57783"/>
        <dbReference type="ChEBI" id="CHEBI:58349"/>
        <dbReference type="ChEBI" id="CHEBI:78453"/>
        <dbReference type="ChEBI" id="CHEBI:78454"/>
    </reaction>
    <physiologicalReaction direction="left-to-right" evidence="26">
        <dbReference type="Rhea" id="RHEA:41813"/>
    </physiologicalReaction>
</comment>
<dbReference type="GO" id="GO:0004316">
    <property type="term" value="F:3-oxoacyl-[acyl-carrier-protein] reductase (NADPH) activity"/>
    <property type="evidence" value="ECO:0007669"/>
    <property type="project" value="UniProtKB-EC"/>
</dbReference>
<evidence type="ECO:0000256" key="33">
    <source>
        <dbReference type="ARBA" id="ARBA00048051"/>
    </source>
</evidence>
<dbReference type="InterPro" id="IPR013968">
    <property type="entry name" value="PKS_KR"/>
</dbReference>
<dbReference type="Gene3D" id="3.40.366.10">
    <property type="entry name" value="Malonyl-Coenzyme A Acyl Carrier Protein, domain 2"/>
    <property type="match status" value="1"/>
</dbReference>
<evidence type="ECO:0000256" key="54">
    <source>
        <dbReference type="SAM" id="Coils"/>
    </source>
</evidence>
<dbReference type="CDD" id="cd05195">
    <property type="entry name" value="enoyl_red"/>
    <property type="match status" value="1"/>
</dbReference>
<feature type="domain" description="Ketosynthase family 3 (KS3)" evidence="60">
    <location>
        <begin position="1614"/>
        <end position="2019"/>
    </location>
</feature>
<dbReference type="InterPro" id="IPR018201">
    <property type="entry name" value="Ketoacyl_synth_AS"/>
</dbReference>
<dbReference type="SMART" id="SM00109">
    <property type="entry name" value="C1"/>
    <property type="match status" value="1"/>
</dbReference>
<evidence type="ECO:0000256" key="30">
    <source>
        <dbReference type="ARBA" id="ARBA00047899"/>
    </source>
</evidence>
<dbReference type="Proteomes" id="UP000694920">
    <property type="component" value="Unplaced"/>
</dbReference>
<evidence type="ECO:0000256" key="37">
    <source>
        <dbReference type="ARBA" id="ARBA00048506"/>
    </source>
</evidence>
<dbReference type="Gene3D" id="3.10.129.110">
    <property type="entry name" value="Polyketide synthase dehydratase"/>
    <property type="match status" value="1"/>
</dbReference>
<comment type="catalytic activity">
    <reaction evidence="45">
        <text>decanoyl-[ACP] + malonyl-[ACP] + H(+) = 3-oxododecanoyl-[ACP] + holo-[ACP] + CO2</text>
        <dbReference type="Rhea" id="RHEA:41868"/>
        <dbReference type="Rhea" id="RHEA-COMP:9623"/>
        <dbReference type="Rhea" id="RHEA-COMP:9640"/>
        <dbReference type="Rhea" id="RHEA-COMP:9641"/>
        <dbReference type="Rhea" id="RHEA-COMP:9685"/>
        <dbReference type="ChEBI" id="CHEBI:15378"/>
        <dbReference type="ChEBI" id="CHEBI:16526"/>
        <dbReference type="ChEBI" id="CHEBI:64479"/>
        <dbReference type="ChEBI" id="CHEBI:78449"/>
        <dbReference type="ChEBI" id="CHEBI:78468"/>
        <dbReference type="ChEBI" id="CHEBI:78469"/>
    </reaction>
    <physiologicalReaction direction="left-to-right" evidence="45">
        <dbReference type="Rhea" id="RHEA:41869"/>
    </physiologicalReaction>
</comment>
<evidence type="ECO:0000256" key="36">
    <source>
        <dbReference type="ARBA" id="ARBA00048420"/>
    </source>
</evidence>
<comment type="catalytic activity">
    <reaction evidence="19">
        <text>(3R)-hydroxybutanoyl-[ACP] = (2E)-butenoyl-[ACP] + H2O</text>
        <dbReference type="Rhea" id="RHEA:41808"/>
        <dbReference type="Rhea" id="RHEA-COMP:9626"/>
        <dbReference type="Rhea" id="RHEA-COMP:9627"/>
        <dbReference type="ChEBI" id="CHEBI:15377"/>
        <dbReference type="ChEBI" id="CHEBI:78451"/>
        <dbReference type="ChEBI" id="CHEBI:78453"/>
    </reaction>
    <physiologicalReaction direction="left-to-right" evidence="19">
        <dbReference type="Rhea" id="RHEA:41809"/>
    </physiologicalReaction>
</comment>
<dbReference type="InterPro" id="IPR001227">
    <property type="entry name" value="Ac_transferase_dom_sf"/>
</dbReference>
<dbReference type="SUPFAM" id="SSF57997">
    <property type="entry name" value="Tropomyosin"/>
    <property type="match status" value="1"/>
</dbReference>
<name>A0AAJ7RFR7_CEPCN</name>
<evidence type="ECO:0000256" key="19">
    <source>
        <dbReference type="ARBA" id="ARBA00023402"/>
    </source>
</evidence>
<dbReference type="Pfam" id="PF21149">
    <property type="entry name" value="FAS_pseudo-KR"/>
    <property type="match status" value="1"/>
</dbReference>
<dbReference type="InterPro" id="IPR011993">
    <property type="entry name" value="PH-like_dom_sf"/>
</dbReference>
<dbReference type="InterPro" id="IPR020841">
    <property type="entry name" value="PKS_Beta-ketoAc_synthase_dom"/>
</dbReference>
<comment type="catalytic activity">
    <reaction evidence="37">
        <text>a fatty acyl-[ACP] + malonyl-[ACP] + H(+) = a 3-oxoacyl-[ACP] + holo-[ACP] + CO2</text>
        <dbReference type="Rhea" id="RHEA:22836"/>
        <dbReference type="Rhea" id="RHEA-COMP:9623"/>
        <dbReference type="Rhea" id="RHEA-COMP:9685"/>
        <dbReference type="Rhea" id="RHEA-COMP:9916"/>
        <dbReference type="Rhea" id="RHEA-COMP:14125"/>
        <dbReference type="ChEBI" id="CHEBI:15378"/>
        <dbReference type="ChEBI" id="CHEBI:16526"/>
        <dbReference type="ChEBI" id="CHEBI:64479"/>
        <dbReference type="ChEBI" id="CHEBI:78449"/>
        <dbReference type="ChEBI" id="CHEBI:78776"/>
        <dbReference type="ChEBI" id="CHEBI:138651"/>
        <dbReference type="EC" id="2.3.1.41"/>
    </reaction>
    <physiologicalReaction direction="left-to-right" evidence="37">
        <dbReference type="Rhea" id="RHEA:22837"/>
    </physiologicalReaction>
</comment>
<keyword evidence="2" id="KW-0596">Phosphopantetheine</keyword>
<comment type="catalytic activity">
    <reaction evidence="47">
        <text>3-oxododecanoyl-[ACP] + NADPH + H(+) = (3R)-hydroxydodecanoyl-[ACP] + NADP(+)</text>
        <dbReference type="Rhea" id="RHEA:41872"/>
        <dbReference type="Rhea" id="RHEA-COMP:9641"/>
        <dbReference type="Rhea" id="RHEA-COMP:9642"/>
        <dbReference type="ChEBI" id="CHEBI:15378"/>
        <dbReference type="ChEBI" id="CHEBI:57783"/>
        <dbReference type="ChEBI" id="CHEBI:58349"/>
        <dbReference type="ChEBI" id="CHEBI:78469"/>
        <dbReference type="ChEBI" id="CHEBI:78470"/>
    </reaction>
    <physiologicalReaction direction="left-to-right" evidence="47">
        <dbReference type="Rhea" id="RHEA:41873"/>
    </physiologicalReaction>
</comment>
<dbReference type="GO" id="GO:0004313">
    <property type="term" value="F:[acyl-carrier-protein] S-acetyltransferase activity"/>
    <property type="evidence" value="ECO:0007669"/>
    <property type="project" value="UniProtKB-EC"/>
</dbReference>
<evidence type="ECO:0000256" key="43">
    <source>
        <dbReference type="ARBA" id="ARBA00048935"/>
    </source>
</evidence>
<evidence type="ECO:0000259" key="57">
    <source>
        <dbReference type="PROSITE" id="PS50075"/>
    </source>
</evidence>
<dbReference type="PANTHER" id="PTHR43775">
    <property type="entry name" value="FATTY ACID SYNTHASE"/>
    <property type="match status" value="1"/>
</dbReference>
<dbReference type="InterPro" id="IPR057326">
    <property type="entry name" value="KR_dom"/>
</dbReference>
<protein>
    <submittedName>
        <fullName evidence="63">Fatty acid synthase</fullName>
    </submittedName>
</protein>
<comment type="catalytic activity">
    <reaction evidence="33">
        <text>hexadecanoyl-[ACP] + malonyl-[ACP] + H(+) = 3-oxooctadecanoyl-[ACP] + holo-[ACP] + CO2</text>
        <dbReference type="Rhea" id="RHEA:41916"/>
        <dbReference type="Rhea" id="RHEA-COMP:9623"/>
        <dbReference type="Rhea" id="RHEA-COMP:9652"/>
        <dbReference type="Rhea" id="RHEA-COMP:9653"/>
        <dbReference type="Rhea" id="RHEA-COMP:9685"/>
        <dbReference type="ChEBI" id="CHEBI:15378"/>
        <dbReference type="ChEBI" id="CHEBI:16526"/>
        <dbReference type="ChEBI" id="CHEBI:64479"/>
        <dbReference type="ChEBI" id="CHEBI:78449"/>
        <dbReference type="ChEBI" id="CHEBI:78483"/>
        <dbReference type="ChEBI" id="CHEBI:78487"/>
    </reaction>
    <physiologicalReaction direction="left-to-right" evidence="33">
        <dbReference type="Rhea" id="RHEA:41917"/>
    </physiologicalReaction>
</comment>
<dbReference type="InterPro" id="IPR011032">
    <property type="entry name" value="GroES-like_sf"/>
</dbReference>
<dbReference type="InterPro" id="IPR001031">
    <property type="entry name" value="Thioesterase"/>
</dbReference>
<evidence type="ECO:0000259" key="56">
    <source>
        <dbReference type="PROSITE" id="PS50003"/>
    </source>
</evidence>
<comment type="catalytic activity">
    <reaction evidence="16">
        <text>(3R)-hydroxytetradecanoyl-[ACP] = (2E)-tetradecenoyl-[ACP] + H2O</text>
        <dbReference type="Rhea" id="RHEA:41892"/>
        <dbReference type="Rhea" id="RHEA-COMP:9646"/>
        <dbReference type="Rhea" id="RHEA-COMP:9647"/>
        <dbReference type="ChEBI" id="CHEBI:15377"/>
        <dbReference type="ChEBI" id="CHEBI:78474"/>
        <dbReference type="ChEBI" id="CHEBI:78475"/>
    </reaction>
    <physiologicalReaction direction="left-to-right" evidence="16">
        <dbReference type="Rhea" id="RHEA:41893"/>
    </physiologicalReaction>
</comment>
<evidence type="ECO:0000256" key="18">
    <source>
        <dbReference type="ARBA" id="ARBA00023401"/>
    </source>
</evidence>
<dbReference type="FunFam" id="3.40.50.720:FF:000209">
    <property type="entry name" value="Polyketide synthase Pks12"/>
    <property type="match status" value="1"/>
</dbReference>
<keyword evidence="10" id="KW-0511">Multifunctional enzyme</keyword>
<evidence type="ECO:0000256" key="2">
    <source>
        <dbReference type="ARBA" id="ARBA00022450"/>
    </source>
</evidence>
<keyword evidence="54" id="KW-0175">Coiled coil</keyword>
<comment type="catalytic activity">
    <reaction evidence="28">
        <text>(2E)-hexadecenoyl-[ACP] + NADPH + H(+) = hexadecanoyl-[ACP] + NADP(+)</text>
        <dbReference type="Rhea" id="RHEA:41912"/>
        <dbReference type="Rhea" id="RHEA-COMP:9651"/>
        <dbReference type="Rhea" id="RHEA-COMP:9652"/>
        <dbReference type="ChEBI" id="CHEBI:15378"/>
        <dbReference type="ChEBI" id="CHEBI:57783"/>
        <dbReference type="ChEBI" id="CHEBI:58349"/>
        <dbReference type="ChEBI" id="CHEBI:78481"/>
        <dbReference type="ChEBI" id="CHEBI:78483"/>
    </reaction>
    <physiologicalReaction direction="left-to-right" evidence="28">
        <dbReference type="Rhea" id="RHEA:41913"/>
    </physiologicalReaction>
</comment>
<feature type="active site" description="Proton acceptor; for dehydratase activity" evidence="53">
    <location>
        <position position="2493"/>
    </location>
</feature>
<feature type="domain" description="PH" evidence="56">
    <location>
        <begin position="1072"/>
        <end position="1187"/>
    </location>
</feature>
<comment type="catalytic activity">
    <reaction evidence="52">
        <text>octanoyl-[ACP] + malonyl-[ACP] + H(+) = 3-oxodecanoyl-[ACP] + holo-[ACP] + CO2</text>
        <dbReference type="Rhea" id="RHEA:41852"/>
        <dbReference type="Rhea" id="RHEA-COMP:9623"/>
        <dbReference type="Rhea" id="RHEA-COMP:9636"/>
        <dbReference type="Rhea" id="RHEA-COMP:9637"/>
        <dbReference type="Rhea" id="RHEA-COMP:9685"/>
        <dbReference type="ChEBI" id="CHEBI:15378"/>
        <dbReference type="ChEBI" id="CHEBI:16526"/>
        <dbReference type="ChEBI" id="CHEBI:64479"/>
        <dbReference type="ChEBI" id="CHEBI:78449"/>
        <dbReference type="ChEBI" id="CHEBI:78463"/>
        <dbReference type="ChEBI" id="CHEBI:78464"/>
    </reaction>
    <physiologicalReaction direction="left-to-right" evidence="52">
        <dbReference type="Rhea" id="RHEA:41853"/>
    </physiologicalReaction>
</comment>
<comment type="catalytic activity">
    <reaction evidence="43">
        <text>3-oxotetradecanoyl-[ACP] + NADPH + H(+) = (3R)-hydroxytetradecanoyl-[ACP] + NADP(+)</text>
        <dbReference type="Rhea" id="RHEA:41888"/>
        <dbReference type="Rhea" id="RHEA-COMP:9645"/>
        <dbReference type="Rhea" id="RHEA-COMP:9646"/>
        <dbReference type="ChEBI" id="CHEBI:15378"/>
        <dbReference type="ChEBI" id="CHEBI:57783"/>
        <dbReference type="ChEBI" id="CHEBI:58349"/>
        <dbReference type="ChEBI" id="CHEBI:78473"/>
        <dbReference type="ChEBI" id="CHEBI:78474"/>
    </reaction>
    <physiologicalReaction direction="left-to-right" evidence="43">
        <dbReference type="Rhea" id="RHEA:41889"/>
    </physiologicalReaction>
</comment>
<dbReference type="InterPro" id="IPR046349">
    <property type="entry name" value="C1-like_sf"/>
</dbReference>
<evidence type="ECO:0000256" key="34">
    <source>
        <dbReference type="ARBA" id="ARBA00048281"/>
    </source>
</evidence>
<evidence type="ECO:0000256" key="45">
    <source>
        <dbReference type="ARBA" id="ARBA00049109"/>
    </source>
</evidence>
<dbReference type="CDD" id="cd08954">
    <property type="entry name" value="KR_1_FAS_SDR_x"/>
    <property type="match status" value="1"/>
</dbReference>
<feature type="active site" description="Proton donor; for dehydratase activity" evidence="53">
    <location>
        <position position="2644"/>
    </location>
</feature>
<comment type="catalytic activity">
    <reaction evidence="34">
        <text>(2E)-dodecenoyl-[ACP] + NADPH + H(+) = dodecanoyl-[ACP] + NADP(+)</text>
        <dbReference type="Rhea" id="RHEA:41880"/>
        <dbReference type="Rhea" id="RHEA-COMP:9643"/>
        <dbReference type="Rhea" id="RHEA-COMP:9644"/>
        <dbReference type="ChEBI" id="CHEBI:15378"/>
        <dbReference type="ChEBI" id="CHEBI:57783"/>
        <dbReference type="ChEBI" id="CHEBI:58349"/>
        <dbReference type="ChEBI" id="CHEBI:65264"/>
        <dbReference type="ChEBI" id="CHEBI:78472"/>
    </reaction>
    <physiologicalReaction direction="left-to-right" evidence="34">
        <dbReference type="Rhea" id="RHEA:41881"/>
    </physiologicalReaction>
</comment>
<comment type="catalytic activity">
    <reaction evidence="38">
        <text>3-oxohexanoyl-[ACP] + NADPH + H(+) = (3R)-hydroxyhexanoyl-[ACP] + NADP(+)</text>
        <dbReference type="Rhea" id="RHEA:41824"/>
        <dbReference type="Rhea" id="RHEA-COMP:9629"/>
        <dbReference type="Rhea" id="RHEA-COMP:9630"/>
        <dbReference type="ChEBI" id="CHEBI:15378"/>
        <dbReference type="ChEBI" id="CHEBI:57783"/>
        <dbReference type="ChEBI" id="CHEBI:58349"/>
        <dbReference type="ChEBI" id="CHEBI:78456"/>
        <dbReference type="ChEBI" id="CHEBI:78457"/>
    </reaction>
    <physiologicalReaction direction="left-to-right" evidence="38">
        <dbReference type="Rhea" id="RHEA:41825"/>
    </physiologicalReaction>
</comment>
<dbReference type="SMART" id="SM00829">
    <property type="entry name" value="PKS_ER"/>
    <property type="match status" value="1"/>
</dbReference>
<dbReference type="InterPro" id="IPR036291">
    <property type="entry name" value="NAD(P)-bd_dom_sf"/>
</dbReference>
<keyword evidence="4" id="KW-0808">Transferase</keyword>
<dbReference type="GO" id="GO:0141148">
    <property type="term" value="F:enoyl-[acyl-carrier-protein] reductase (NADPH) activity"/>
    <property type="evidence" value="ECO:0007669"/>
    <property type="project" value="UniProtKB-EC"/>
</dbReference>
<dbReference type="PROSITE" id="PS52019">
    <property type="entry name" value="PKS_MFAS_DH"/>
    <property type="match status" value="1"/>
</dbReference>
<dbReference type="GO" id="GO:0004674">
    <property type="term" value="F:protein serine/threonine kinase activity"/>
    <property type="evidence" value="ECO:0007669"/>
    <property type="project" value="UniProtKB-EC"/>
</dbReference>
<dbReference type="GO" id="GO:0016297">
    <property type="term" value="F:fatty acyl-[ACP] hydrolase activity"/>
    <property type="evidence" value="ECO:0007669"/>
    <property type="project" value="UniProtKB-EC"/>
</dbReference>
<evidence type="ECO:0000259" key="61">
    <source>
        <dbReference type="PROSITE" id="PS52019"/>
    </source>
</evidence>
<evidence type="ECO:0000256" key="14">
    <source>
        <dbReference type="ARBA" id="ARBA00023388"/>
    </source>
</evidence>
<dbReference type="Gene3D" id="3.90.180.10">
    <property type="entry name" value="Medium-chain alcohol dehydrogenases, catalytic domain"/>
    <property type="match status" value="1"/>
</dbReference>
<evidence type="ECO:0000256" key="44">
    <source>
        <dbReference type="ARBA" id="ARBA00049019"/>
    </source>
</evidence>